<dbReference type="RefSeq" id="WP_103265545.1">
    <property type="nucleotide sequence ID" value="NZ_CABMLE010000012.1"/>
</dbReference>
<keyword evidence="2" id="KW-0378">Hydrolase</keyword>
<dbReference type="PANTHER" id="PTHR45766:SF6">
    <property type="entry name" value="SWI_SNF-RELATED MATRIX-ASSOCIATED ACTIN-DEPENDENT REGULATOR OF CHROMATIN SUBFAMILY A-LIKE PROTEIN 1"/>
    <property type="match status" value="1"/>
</dbReference>
<dbReference type="Gene3D" id="3.40.50.10810">
    <property type="entry name" value="Tandem AAA-ATPase domain"/>
    <property type="match status" value="1"/>
</dbReference>
<keyword evidence="8" id="KW-1185">Reference proteome</keyword>
<name>A0A2K2UAH2_9ACTN</name>
<evidence type="ECO:0000256" key="1">
    <source>
        <dbReference type="ARBA" id="ARBA00022741"/>
    </source>
</evidence>
<gene>
    <name evidence="7" type="ORF">C2L71_09610</name>
</gene>
<dbReference type="SUPFAM" id="SSF52540">
    <property type="entry name" value="P-loop containing nucleoside triphosphate hydrolases"/>
    <property type="match status" value="1"/>
</dbReference>
<dbReference type="Pfam" id="PF04851">
    <property type="entry name" value="ResIII"/>
    <property type="match status" value="1"/>
</dbReference>
<dbReference type="GO" id="GO:0031297">
    <property type="term" value="P:replication fork processing"/>
    <property type="evidence" value="ECO:0007669"/>
    <property type="project" value="TreeGrafter"/>
</dbReference>
<dbReference type="Pfam" id="PF00271">
    <property type="entry name" value="Helicase_C"/>
    <property type="match status" value="1"/>
</dbReference>
<dbReference type="InterPro" id="IPR049730">
    <property type="entry name" value="SNF2/RAD54-like_C"/>
</dbReference>
<dbReference type="InterPro" id="IPR014001">
    <property type="entry name" value="Helicase_ATP-bd"/>
</dbReference>
<dbReference type="GO" id="GO:0003677">
    <property type="term" value="F:DNA binding"/>
    <property type="evidence" value="ECO:0007669"/>
    <property type="project" value="InterPro"/>
</dbReference>
<dbReference type="SMART" id="SM00487">
    <property type="entry name" value="DEXDc"/>
    <property type="match status" value="1"/>
</dbReference>
<keyword evidence="3 7" id="KW-0347">Helicase</keyword>
<dbReference type="InterPro" id="IPR001650">
    <property type="entry name" value="Helicase_C-like"/>
</dbReference>
<feature type="domain" description="Helicase C-terminal" evidence="6">
    <location>
        <begin position="685"/>
        <end position="870"/>
    </location>
</feature>
<accession>A0A2K2UAH2</accession>
<dbReference type="AlphaFoldDB" id="A0A2K2UAH2"/>
<keyword evidence="1" id="KW-0547">Nucleotide-binding</keyword>
<evidence type="ECO:0000259" key="5">
    <source>
        <dbReference type="PROSITE" id="PS51192"/>
    </source>
</evidence>
<dbReference type="InterPro" id="IPR038718">
    <property type="entry name" value="SNF2-like_sf"/>
</dbReference>
<dbReference type="InterPro" id="IPR057342">
    <property type="entry name" value="DEXDc_RapA"/>
</dbReference>
<feature type="domain" description="Helicase ATP-binding" evidence="5">
    <location>
        <begin position="264"/>
        <end position="426"/>
    </location>
</feature>
<dbReference type="InterPro" id="IPR027417">
    <property type="entry name" value="P-loop_NTPase"/>
</dbReference>
<dbReference type="EMBL" id="PPEK01000012">
    <property type="protein sequence ID" value="PNV67180.1"/>
    <property type="molecule type" value="Genomic_DNA"/>
</dbReference>
<dbReference type="GO" id="GO:0016787">
    <property type="term" value="F:hydrolase activity"/>
    <property type="evidence" value="ECO:0007669"/>
    <property type="project" value="UniProtKB-KW"/>
</dbReference>
<dbReference type="GO" id="GO:0004386">
    <property type="term" value="F:helicase activity"/>
    <property type="evidence" value="ECO:0007669"/>
    <property type="project" value="UniProtKB-KW"/>
</dbReference>
<proteinExistence type="predicted"/>
<sequence length="1082" mass="122245">MEYLDNTGRQRLGDALRESIDSGSKLSIIASFFTVFAYGELREELSKVDELRFIFSEPTFIKQMQADKVPMEFVLSKRSRERGVGGTGLELTLKNNLNQRAIARECAQWVRKRASFKTAKQAGMIATSGTYHVANPASEDHAFMGSQANSFTLEGLGYERKPGVVTGVSHFQTTMEAMGLKAMFDGIWDNPSMVEEVTDEVALQIETLYRENPPEFVYFLTLYHLFRDFMEDAEDPIRPGLKFEESVVWNKLYDFQKDAVVGAIRKLEKYKGCIIADSVGLGKTYEALAVIKYYEERNGRVLVLCPKRLRENWTLWTRGNDDRNPLADDRFAYDVLNHTDLSRYHGMSGDIDLEHLRWGNYDLIVIDESHNFRNKSTDSEKKDRYTRLIEDVIKSGVRTKVLMLSATPVNNRLLDLRNQVELITEGNDEYLADTDGIASITQVTKVAQARFSEWSKLPDEERTTESFVNAVNADYFKLLDVLTIARSRKHIAKYYGAASGTFPQRRAPLAYKTAIDLDGELPPIAELNDMIAQLTFAQYQLLGYVRPEKKGKYADKYGDTWGKDFESQVHRTAAVANLMRVNVLKRMESSVNSFRITLERILGACTSMRDRLDNIGSSVSYETSGWDGEFDDDDDAEEFASGGKVQVDLRDVDALRLGEDLDYDIAKLNVLLDYARQVTPERDAKLQQLKAFIADKATNPYNPGNSKVLVFSAFADTADYLFDQLAEPLKKELGLECAEVSGNGSRTYSLKLRRATFESVLGHFAPVAKELSEVDRRRGEIDIVFATDCISEGQNLQDCDCVVNYDIHWNPVRIIQRFGRVDRLGSKNTQIQLVNFWPDIELDEYIQLEGRVKGRMVLMDASATGEENVLEAKRSGEMNDLQYRRKQLEQLQQEVLDLEDISGGISITDFAFDDFRVELQRYAKEHPGLLEGSSQGLHAVTVIPDDLKSEVQPGVIFCLKQNDESRNPKDTNPTFPYYVVYVTDDGIVRSKHTNPKVALDVMRAVCAGRPEPLYDLCREFNVQTRDGASMSDYSDLLDAAVSEITGVQESKGMESLFSLGEVGNGAGLGFDDYSLVSFVVMR</sequence>
<dbReference type="CDD" id="cd10311">
    <property type="entry name" value="PLDc_N_DEXD_c"/>
    <property type="match status" value="1"/>
</dbReference>
<dbReference type="InterPro" id="IPR006935">
    <property type="entry name" value="Helicase/UvrB_N"/>
</dbReference>
<evidence type="ECO:0000256" key="3">
    <source>
        <dbReference type="ARBA" id="ARBA00022806"/>
    </source>
</evidence>
<dbReference type="GO" id="GO:0005524">
    <property type="term" value="F:ATP binding"/>
    <property type="evidence" value="ECO:0007669"/>
    <property type="project" value="InterPro"/>
</dbReference>
<dbReference type="CDD" id="cd18793">
    <property type="entry name" value="SF2_C_SNF"/>
    <property type="match status" value="1"/>
</dbReference>
<evidence type="ECO:0000313" key="7">
    <source>
        <dbReference type="EMBL" id="PNV67180.1"/>
    </source>
</evidence>
<evidence type="ECO:0000313" key="8">
    <source>
        <dbReference type="Proteomes" id="UP000236197"/>
    </source>
</evidence>
<protein>
    <submittedName>
        <fullName evidence="7">Helicase</fullName>
    </submittedName>
</protein>
<dbReference type="OrthoDB" id="9814088at2"/>
<comment type="caution">
    <text evidence="7">The sequence shown here is derived from an EMBL/GenBank/DDBJ whole genome shotgun (WGS) entry which is preliminary data.</text>
</comment>
<dbReference type="PANTHER" id="PTHR45766">
    <property type="entry name" value="DNA ANNEALING HELICASE AND ENDONUCLEASE ZRANB3 FAMILY MEMBER"/>
    <property type="match status" value="1"/>
</dbReference>
<organism evidence="7 8">
    <name type="scientific">Enteroscipio rubneri</name>
    <dbReference type="NCBI Taxonomy" id="2070686"/>
    <lineage>
        <taxon>Bacteria</taxon>
        <taxon>Bacillati</taxon>
        <taxon>Actinomycetota</taxon>
        <taxon>Coriobacteriia</taxon>
        <taxon>Eggerthellales</taxon>
        <taxon>Eggerthellaceae</taxon>
        <taxon>Enteroscipio</taxon>
    </lineage>
</organism>
<keyword evidence="4" id="KW-0067">ATP-binding</keyword>
<dbReference type="Gene3D" id="3.40.50.300">
    <property type="entry name" value="P-loop containing nucleotide triphosphate hydrolases"/>
    <property type="match status" value="1"/>
</dbReference>
<dbReference type="PROSITE" id="PS51192">
    <property type="entry name" value="HELICASE_ATP_BIND_1"/>
    <property type="match status" value="1"/>
</dbReference>
<dbReference type="SMART" id="SM00490">
    <property type="entry name" value="HELICc"/>
    <property type="match status" value="1"/>
</dbReference>
<reference evidence="8" key="1">
    <citation type="submission" date="2018-01" db="EMBL/GenBank/DDBJ databases">
        <title>Rubneribacter badeniensis gen. nov., sp. nov., and Colonibacter rubneri, gen. nov., sp. nov., WGS of new members of the Eggerthellaceae.</title>
        <authorList>
            <person name="Danylec N."/>
            <person name="Stoll D.A."/>
            <person name="Doetsch A."/>
            <person name="Kulling S.E."/>
            <person name="Huch M."/>
        </authorList>
    </citation>
    <scope>NUCLEOTIDE SEQUENCE [LARGE SCALE GENOMIC DNA]</scope>
    <source>
        <strain evidence="8">ResAG-96</strain>
    </source>
</reference>
<evidence type="ECO:0000259" key="6">
    <source>
        <dbReference type="PROSITE" id="PS51194"/>
    </source>
</evidence>
<dbReference type="GO" id="GO:0006281">
    <property type="term" value="P:DNA repair"/>
    <property type="evidence" value="ECO:0007669"/>
    <property type="project" value="TreeGrafter"/>
</dbReference>
<dbReference type="CDD" id="cd18011">
    <property type="entry name" value="DEXDc_RapA"/>
    <property type="match status" value="1"/>
</dbReference>
<evidence type="ECO:0000256" key="4">
    <source>
        <dbReference type="ARBA" id="ARBA00022840"/>
    </source>
</evidence>
<dbReference type="PROSITE" id="PS51194">
    <property type="entry name" value="HELICASE_CTER"/>
    <property type="match status" value="1"/>
</dbReference>
<evidence type="ECO:0000256" key="2">
    <source>
        <dbReference type="ARBA" id="ARBA00022801"/>
    </source>
</evidence>
<dbReference type="Proteomes" id="UP000236197">
    <property type="component" value="Unassembled WGS sequence"/>
</dbReference>